<sequence>MAPGSNPASAEDEHVCGPVARQICHRGSNVLPLMWHENSERRYRVDREGEARPAPGENIVCCRRVRSAVGPPLELPGDDESRVT</sequence>
<reference evidence="1 2" key="1">
    <citation type="journal article" date="2019" name="Sci. Rep.">
        <title>Orb-weaving spider Araneus ventricosus genome elucidates the spidroin gene catalogue.</title>
        <authorList>
            <person name="Kono N."/>
            <person name="Nakamura H."/>
            <person name="Ohtoshi R."/>
            <person name="Moran D.A.P."/>
            <person name="Shinohara A."/>
            <person name="Yoshida Y."/>
            <person name="Fujiwara M."/>
            <person name="Mori M."/>
            <person name="Tomita M."/>
            <person name="Arakawa K."/>
        </authorList>
    </citation>
    <scope>NUCLEOTIDE SEQUENCE [LARGE SCALE GENOMIC DNA]</scope>
</reference>
<organism evidence="1 2">
    <name type="scientific">Araneus ventricosus</name>
    <name type="common">Orbweaver spider</name>
    <name type="synonym">Epeira ventricosa</name>
    <dbReference type="NCBI Taxonomy" id="182803"/>
    <lineage>
        <taxon>Eukaryota</taxon>
        <taxon>Metazoa</taxon>
        <taxon>Ecdysozoa</taxon>
        <taxon>Arthropoda</taxon>
        <taxon>Chelicerata</taxon>
        <taxon>Arachnida</taxon>
        <taxon>Araneae</taxon>
        <taxon>Araneomorphae</taxon>
        <taxon>Entelegynae</taxon>
        <taxon>Araneoidea</taxon>
        <taxon>Araneidae</taxon>
        <taxon>Araneus</taxon>
    </lineage>
</organism>
<name>A0A4Y2X376_ARAVE</name>
<accession>A0A4Y2X376</accession>
<keyword evidence="2" id="KW-1185">Reference proteome</keyword>
<evidence type="ECO:0000313" key="1">
    <source>
        <dbReference type="EMBL" id="GBO43963.1"/>
    </source>
</evidence>
<dbReference type="Proteomes" id="UP000499080">
    <property type="component" value="Unassembled WGS sequence"/>
</dbReference>
<proteinExistence type="predicted"/>
<gene>
    <name evidence="1" type="ORF">AVEN_138364_1</name>
</gene>
<dbReference type="EMBL" id="BGPR01070533">
    <property type="protein sequence ID" value="GBO43963.1"/>
    <property type="molecule type" value="Genomic_DNA"/>
</dbReference>
<dbReference type="AlphaFoldDB" id="A0A4Y2X376"/>
<comment type="caution">
    <text evidence="1">The sequence shown here is derived from an EMBL/GenBank/DDBJ whole genome shotgun (WGS) entry which is preliminary data.</text>
</comment>
<protein>
    <submittedName>
        <fullName evidence="1">Uncharacterized protein</fullName>
    </submittedName>
</protein>
<evidence type="ECO:0000313" key="2">
    <source>
        <dbReference type="Proteomes" id="UP000499080"/>
    </source>
</evidence>